<dbReference type="EMBL" id="CP036433">
    <property type="protein sequence ID" value="QDU96786.1"/>
    <property type="molecule type" value="Genomic_DNA"/>
</dbReference>
<feature type="region of interest" description="Disordered" evidence="1">
    <location>
        <begin position="201"/>
        <end position="260"/>
    </location>
</feature>
<protein>
    <submittedName>
        <fullName evidence="3">Uncharacterized protein</fullName>
    </submittedName>
</protein>
<evidence type="ECO:0000256" key="2">
    <source>
        <dbReference type="SAM" id="SignalP"/>
    </source>
</evidence>
<dbReference type="RefSeq" id="WP_145055399.1">
    <property type="nucleotide sequence ID" value="NZ_CP036433.1"/>
</dbReference>
<proteinExistence type="predicted"/>
<dbReference type="Proteomes" id="UP000317648">
    <property type="component" value="Chromosome"/>
</dbReference>
<dbReference type="KEGG" id="lcre:Pla8534_46070"/>
<name>A0A518DY64_9BACT</name>
<feature type="signal peptide" evidence="2">
    <location>
        <begin position="1"/>
        <end position="21"/>
    </location>
</feature>
<evidence type="ECO:0000313" key="3">
    <source>
        <dbReference type="EMBL" id="QDU96786.1"/>
    </source>
</evidence>
<feature type="compositionally biased region" description="Low complexity" evidence="1">
    <location>
        <begin position="230"/>
        <end position="260"/>
    </location>
</feature>
<keyword evidence="2" id="KW-0732">Signal</keyword>
<accession>A0A518DY64</accession>
<feature type="region of interest" description="Disordered" evidence="1">
    <location>
        <begin position="37"/>
        <end position="68"/>
    </location>
</feature>
<feature type="chain" id="PRO_5021974702" evidence="2">
    <location>
        <begin position="22"/>
        <end position="358"/>
    </location>
</feature>
<gene>
    <name evidence="3" type="ORF">Pla8534_46070</name>
</gene>
<sequence length="358" mass="37575" precursor="true">MRSPLIFAILGVALFAPAVRADNLLSDFSIDEVYEAPPAQPQPQQNSQVRPGLAPSSLSGPELAPKQNPQALEDLPALARLLDGLGLEPQELENVVALKMPSAAGDLPVLISFTAGKEQLRMVLLLATYDEQETPPSDRLLQLLDANRTAQGACFAFNVAQRRTEMHGLLRNELVTARLLKGELDRLVIIAESVKSLWAKTPSNPLASGKPAVASPGKPTAGPTSSNTLASQSRPAPPASSARPAPGNSTTPGTAARPAVVPTATSAVPAAMIGQWVAARSKTEAFALRIDQNGSFAMVIVIGGKTIKSTGTYTTSGGNLNLTDTTGAKFAGAVKLQSKDQFELVLNEKTTLTFKRAS</sequence>
<evidence type="ECO:0000313" key="4">
    <source>
        <dbReference type="Proteomes" id="UP000317648"/>
    </source>
</evidence>
<reference evidence="3 4" key="1">
    <citation type="submission" date="2019-02" db="EMBL/GenBank/DDBJ databases">
        <title>Deep-cultivation of Planctomycetes and their phenomic and genomic characterization uncovers novel biology.</title>
        <authorList>
            <person name="Wiegand S."/>
            <person name="Jogler M."/>
            <person name="Boedeker C."/>
            <person name="Pinto D."/>
            <person name="Vollmers J."/>
            <person name="Rivas-Marin E."/>
            <person name="Kohn T."/>
            <person name="Peeters S.H."/>
            <person name="Heuer A."/>
            <person name="Rast P."/>
            <person name="Oberbeckmann S."/>
            <person name="Bunk B."/>
            <person name="Jeske O."/>
            <person name="Meyerdierks A."/>
            <person name="Storesund J.E."/>
            <person name="Kallscheuer N."/>
            <person name="Luecker S."/>
            <person name="Lage O.M."/>
            <person name="Pohl T."/>
            <person name="Merkel B.J."/>
            <person name="Hornburger P."/>
            <person name="Mueller R.-W."/>
            <person name="Bruemmer F."/>
            <person name="Labrenz M."/>
            <person name="Spormann A.M."/>
            <person name="Op den Camp H."/>
            <person name="Overmann J."/>
            <person name="Amann R."/>
            <person name="Jetten M.S.M."/>
            <person name="Mascher T."/>
            <person name="Medema M.H."/>
            <person name="Devos D.P."/>
            <person name="Kaster A.-K."/>
            <person name="Ovreas L."/>
            <person name="Rohde M."/>
            <person name="Galperin M.Y."/>
            <person name="Jogler C."/>
        </authorList>
    </citation>
    <scope>NUCLEOTIDE SEQUENCE [LARGE SCALE GENOMIC DNA]</scope>
    <source>
        <strain evidence="3 4">Pla85_3_4</strain>
    </source>
</reference>
<organism evidence="3 4">
    <name type="scientific">Lignipirellula cremea</name>
    <dbReference type="NCBI Taxonomy" id="2528010"/>
    <lineage>
        <taxon>Bacteria</taxon>
        <taxon>Pseudomonadati</taxon>
        <taxon>Planctomycetota</taxon>
        <taxon>Planctomycetia</taxon>
        <taxon>Pirellulales</taxon>
        <taxon>Pirellulaceae</taxon>
        <taxon>Lignipirellula</taxon>
    </lineage>
</organism>
<evidence type="ECO:0000256" key="1">
    <source>
        <dbReference type="SAM" id="MobiDB-lite"/>
    </source>
</evidence>
<keyword evidence="4" id="KW-1185">Reference proteome</keyword>
<dbReference type="AlphaFoldDB" id="A0A518DY64"/>